<dbReference type="OrthoDB" id="10063195at2759"/>
<keyword evidence="2" id="KW-1185">Reference proteome</keyword>
<keyword evidence="1" id="KW-0808">Transferase</keyword>
<sequence>MGPDEMHARILRKLADVVAKPFSVRSEKSWQSGKSCLTNLVAFYDGVTTSVGKGRATAVIYVDFCKDFDAVLHNILASKLERYGFDGWTVWRMKNWLEGHIQTWDQVHPHKFVDNTKLSAAVDMPEGWDGMQRDQDKLEKWTCVNLMKFIKAKCKVLHLGWGNPSISTGWGLKRLRANPAKKELRLLEDEKLDMS</sequence>
<dbReference type="Proteomes" id="UP000233556">
    <property type="component" value="Unassembled WGS sequence"/>
</dbReference>
<evidence type="ECO:0000313" key="1">
    <source>
        <dbReference type="EMBL" id="PKU43275.1"/>
    </source>
</evidence>
<protein>
    <submittedName>
        <fullName evidence="1">Rna-directed dna polymerase from mobile element jockey-like</fullName>
    </submittedName>
</protein>
<keyword evidence="1" id="KW-0695">RNA-directed DNA polymerase</keyword>
<name>A0A2I0UB72_LIMLA</name>
<gene>
    <name evidence="1" type="ORF">llap_6427</name>
</gene>
<dbReference type="EMBL" id="KZ505919">
    <property type="protein sequence ID" value="PKU43275.1"/>
    <property type="molecule type" value="Genomic_DNA"/>
</dbReference>
<organism evidence="1 2">
    <name type="scientific">Limosa lapponica baueri</name>
    <dbReference type="NCBI Taxonomy" id="1758121"/>
    <lineage>
        <taxon>Eukaryota</taxon>
        <taxon>Metazoa</taxon>
        <taxon>Chordata</taxon>
        <taxon>Craniata</taxon>
        <taxon>Vertebrata</taxon>
        <taxon>Euteleostomi</taxon>
        <taxon>Archelosauria</taxon>
        <taxon>Archosauria</taxon>
        <taxon>Dinosauria</taxon>
        <taxon>Saurischia</taxon>
        <taxon>Theropoda</taxon>
        <taxon>Coelurosauria</taxon>
        <taxon>Aves</taxon>
        <taxon>Neognathae</taxon>
        <taxon>Neoaves</taxon>
        <taxon>Charadriiformes</taxon>
        <taxon>Scolopacidae</taxon>
        <taxon>Limosa</taxon>
    </lineage>
</organism>
<dbReference type="PANTHER" id="PTHR33332">
    <property type="entry name" value="REVERSE TRANSCRIPTASE DOMAIN-CONTAINING PROTEIN"/>
    <property type="match status" value="1"/>
</dbReference>
<dbReference type="AlphaFoldDB" id="A0A2I0UB72"/>
<proteinExistence type="predicted"/>
<dbReference type="GO" id="GO:0003964">
    <property type="term" value="F:RNA-directed DNA polymerase activity"/>
    <property type="evidence" value="ECO:0007669"/>
    <property type="project" value="UniProtKB-KW"/>
</dbReference>
<reference evidence="2" key="1">
    <citation type="submission" date="2017-11" db="EMBL/GenBank/DDBJ databases">
        <authorList>
            <person name="Lima N.C."/>
            <person name="Parody-Merino A.M."/>
            <person name="Battley P.F."/>
            <person name="Fidler A.E."/>
            <person name="Prosdocimi F."/>
        </authorList>
    </citation>
    <scope>NUCLEOTIDE SEQUENCE [LARGE SCALE GENOMIC DNA]</scope>
</reference>
<evidence type="ECO:0000313" key="2">
    <source>
        <dbReference type="Proteomes" id="UP000233556"/>
    </source>
</evidence>
<reference evidence="2" key="2">
    <citation type="submission" date="2017-12" db="EMBL/GenBank/DDBJ databases">
        <title>Genome sequence of the Bar-tailed Godwit (Limosa lapponica baueri).</title>
        <authorList>
            <person name="Lima N.C.B."/>
            <person name="Parody-Merino A.M."/>
            <person name="Battley P.F."/>
            <person name="Fidler A.E."/>
            <person name="Prosdocimi F."/>
        </authorList>
    </citation>
    <scope>NUCLEOTIDE SEQUENCE [LARGE SCALE GENOMIC DNA]</scope>
</reference>
<keyword evidence="1" id="KW-0548">Nucleotidyltransferase</keyword>
<accession>A0A2I0UB72</accession>